<dbReference type="RefSeq" id="WP_091384220.1">
    <property type="nucleotide sequence ID" value="NZ_FNQO01000001.1"/>
</dbReference>
<organism evidence="1 2">
    <name type="scientific">Microbulbifer marinus</name>
    <dbReference type="NCBI Taxonomy" id="658218"/>
    <lineage>
        <taxon>Bacteria</taxon>
        <taxon>Pseudomonadati</taxon>
        <taxon>Pseudomonadota</taxon>
        <taxon>Gammaproteobacteria</taxon>
        <taxon>Cellvibrionales</taxon>
        <taxon>Microbulbiferaceae</taxon>
        <taxon>Microbulbifer</taxon>
    </lineage>
</organism>
<accession>A0A1H3VTH0</accession>
<dbReference type="Proteomes" id="UP000198658">
    <property type="component" value="Unassembled WGS sequence"/>
</dbReference>
<dbReference type="OrthoDB" id="9870845at2"/>
<gene>
    <name evidence="1" type="ORF">SAMN05216562_0246</name>
</gene>
<sequence>MNIIQLQATTEQAITAVFGQVKDIASNICGGIDDMHFLGNKALIVRAEIFPGKLNLLCEKLNAIDVRVDPSSAPDFSSLDTEREYMITVQVTSFSADTDRRTEIPRVPG</sequence>
<dbReference type="EMBL" id="FNQO01000001">
    <property type="protein sequence ID" value="SDZ77991.1"/>
    <property type="molecule type" value="Genomic_DNA"/>
</dbReference>
<protein>
    <submittedName>
        <fullName evidence="1">Uncharacterized protein</fullName>
    </submittedName>
</protein>
<dbReference type="AlphaFoldDB" id="A0A1H3VTH0"/>
<reference evidence="2" key="1">
    <citation type="submission" date="2016-10" db="EMBL/GenBank/DDBJ databases">
        <authorList>
            <person name="Varghese N."/>
            <person name="Submissions S."/>
        </authorList>
    </citation>
    <scope>NUCLEOTIDE SEQUENCE [LARGE SCALE GENOMIC DNA]</scope>
    <source>
        <strain evidence="2">CGMCC 1.10657</strain>
    </source>
</reference>
<name>A0A1H3VTH0_9GAMM</name>
<evidence type="ECO:0000313" key="1">
    <source>
        <dbReference type="EMBL" id="SDZ77991.1"/>
    </source>
</evidence>
<keyword evidence="2" id="KW-1185">Reference proteome</keyword>
<dbReference type="STRING" id="658218.SAMN05216562_0246"/>
<evidence type="ECO:0000313" key="2">
    <source>
        <dbReference type="Proteomes" id="UP000198658"/>
    </source>
</evidence>
<proteinExistence type="predicted"/>